<dbReference type="Gene3D" id="1.10.10.10">
    <property type="entry name" value="Winged helix-like DNA-binding domain superfamily/Winged helix DNA-binding domain"/>
    <property type="match status" value="1"/>
</dbReference>
<dbReference type="SMART" id="SM00347">
    <property type="entry name" value="HTH_MARR"/>
    <property type="match status" value="1"/>
</dbReference>
<name>A0A5B8U0C0_9ACTN</name>
<dbReference type="InterPro" id="IPR036388">
    <property type="entry name" value="WH-like_DNA-bd_sf"/>
</dbReference>
<dbReference type="KEGG" id="bsol:FSW04_01615"/>
<evidence type="ECO:0000313" key="2">
    <source>
        <dbReference type="EMBL" id="QEC46402.1"/>
    </source>
</evidence>
<dbReference type="Proteomes" id="UP000321805">
    <property type="component" value="Chromosome"/>
</dbReference>
<dbReference type="OrthoDB" id="3177763at2"/>
<dbReference type="InterPro" id="IPR036390">
    <property type="entry name" value="WH_DNA-bd_sf"/>
</dbReference>
<dbReference type="EMBL" id="CP042430">
    <property type="protein sequence ID" value="QEC46402.1"/>
    <property type="molecule type" value="Genomic_DNA"/>
</dbReference>
<evidence type="ECO:0000259" key="1">
    <source>
        <dbReference type="PROSITE" id="PS50995"/>
    </source>
</evidence>
<dbReference type="Pfam" id="PF12802">
    <property type="entry name" value="MarR_2"/>
    <property type="match status" value="1"/>
</dbReference>
<dbReference type="GO" id="GO:0003700">
    <property type="term" value="F:DNA-binding transcription factor activity"/>
    <property type="evidence" value="ECO:0007669"/>
    <property type="project" value="InterPro"/>
</dbReference>
<dbReference type="PANTHER" id="PTHR33164:SF43">
    <property type="entry name" value="HTH-TYPE TRANSCRIPTIONAL REPRESSOR YETL"/>
    <property type="match status" value="1"/>
</dbReference>
<dbReference type="GO" id="GO:0006950">
    <property type="term" value="P:response to stress"/>
    <property type="evidence" value="ECO:0007669"/>
    <property type="project" value="TreeGrafter"/>
</dbReference>
<protein>
    <submittedName>
        <fullName evidence="2">MarR family transcriptional regulator</fullName>
    </submittedName>
</protein>
<keyword evidence="3" id="KW-1185">Reference proteome</keyword>
<organism evidence="2 3">
    <name type="scientific">Baekduia soli</name>
    <dbReference type="NCBI Taxonomy" id="496014"/>
    <lineage>
        <taxon>Bacteria</taxon>
        <taxon>Bacillati</taxon>
        <taxon>Actinomycetota</taxon>
        <taxon>Thermoleophilia</taxon>
        <taxon>Solirubrobacterales</taxon>
        <taxon>Baekduiaceae</taxon>
        <taxon>Baekduia</taxon>
    </lineage>
</organism>
<accession>A0A5B8U0C0</accession>
<dbReference type="RefSeq" id="WP_146915568.1">
    <property type="nucleotide sequence ID" value="NZ_CP042430.1"/>
</dbReference>
<dbReference type="InterPro" id="IPR000835">
    <property type="entry name" value="HTH_MarR-typ"/>
</dbReference>
<dbReference type="SUPFAM" id="SSF46785">
    <property type="entry name" value="Winged helix' DNA-binding domain"/>
    <property type="match status" value="1"/>
</dbReference>
<feature type="domain" description="HTH marR-type" evidence="1">
    <location>
        <begin position="4"/>
        <end position="136"/>
    </location>
</feature>
<dbReference type="PANTHER" id="PTHR33164">
    <property type="entry name" value="TRANSCRIPTIONAL REGULATOR, MARR FAMILY"/>
    <property type="match status" value="1"/>
</dbReference>
<evidence type="ECO:0000313" key="3">
    <source>
        <dbReference type="Proteomes" id="UP000321805"/>
    </source>
</evidence>
<proteinExistence type="predicted"/>
<reference evidence="2 3" key="1">
    <citation type="journal article" date="2018" name="J. Microbiol.">
        <title>Baekduia soli gen. nov., sp. nov., a novel bacterium isolated from the soil of Baekdu Mountain and proposal of a novel family name, Baekduiaceae fam. nov.</title>
        <authorList>
            <person name="An D.S."/>
            <person name="Siddiqi M.Z."/>
            <person name="Kim K.H."/>
            <person name="Yu H.S."/>
            <person name="Im W.T."/>
        </authorList>
    </citation>
    <scope>NUCLEOTIDE SEQUENCE [LARGE SCALE GENOMIC DNA]</scope>
    <source>
        <strain evidence="2 3">BR7-21</strain>
    </source>
</reference>
<gene>
    <name evidence="2" type="ORF">FSW04_01615</name>
</gene>
<dbReference type="PROSITE" id="PS50995">
    <property type="entry name" value="HTH_MARR_2"/>
    <property type="match status" value="1"/>
</dbReference>
<dbReference type="InterPro" id="IPR039422">
    <property type="entry name" value="MarR/SlyA-like"/>
</dbReference>
<sequence>MSDQRQLGYELRLAELAWRKSLEGPLRELGLTIPQYSTLRALERAPGASSAELARNALVTPQTMNALVLQLEEAELIARRVSATNLRVLNAELTPAGKALLSKAHRLVGRLESVAVSDLSKAEHHQLLELLARCAAALEQAAPKRG</sequence>
<dbReference type="AlphaFoldDB" id="A0A5B8U0C0"/>